<comment type="caution">
    <text evidence="2">The sequence shown here is derived from an EMBL/GenBank/DDBJ whole genome shotgun (WGS) entry which is preliminary data.</text>
</comment>
<feature type="transmembrane region" description="Helical" evidence="1">
    <location>
        <begin position="116"/>
        <end position="137"/>
    </location>
</feature>
<keyword evidence="1" id="KW-1133">Transmembrane helix</keyword>
<accession>A0ABX9IJQ3</accession>
<proteinExistence type="predicted"/>
<feature type="transmembrane region" description="Helical" evidence="1">
    <location>
        <begin position="77"/>
        <end position="96"/>
    </location>
</feature>
<dbReference type="EMBL" id="QNUF01000012">
    <property type="protein sequence ID" value="REC75067.1"/>
    <property type="molecule type" value="Genomic_DNA"/>
</dbReference>
<keyword evidence="1" id="KW-0812">Transmembrane</keyword>
<name>A0ABX9IJQ3_9FLAO</name>
<evidence type="ECO:0000313" key="3">
    <source>
        <dbReference type="Proteomes" id="UP000256491"/>
    </source>
</evidence>
<evidence type="ECO:0000256" key="1">
    <source>
        <dbReference type="SAM" id="Phobius"/>
    </source>
</evidence>
<keyword evidence="3" id="KW-1185">Reference proteome</keyword>
<protein>
    <submittedName>
        <fullName evidence="2">Uncharacterized protein</fullName>
    </submittedName>
</protein>
<gene>
    <name evidence="2" type="ORF">DRF57_12010</name>
</gene>
<sequence length="148" mass="16991">MDVKKWILIISLLTFSLSLCFTAFKIEDLGKIEDYKSYILFLVGPISCLGGGILEFFIWTANIWFFISIIFSYKNSYLISFVTGLIASVISVSFFFWKEVLAAENGRMGRIYSLEIGYFLWVASILLVTFGSIYLCIKYKSNRTTPLF</sequence>
<dbReference type="RefSeq" id="WP_115918708.1">
    <property type="nucleotide sequence ID" value="NZ_BJYH01000057.1"/>
</dbReference>
<feature type="transmembrane region" description="Helical" evidence="1">
    <location>
        <begin position="38"/>
        <end position="65"/>
    </location>
</feature>
<reference evidence="2 3" key="1">
    <citation type="journal article" date="2010" name="Syst. Appl. Microbiol.">
        <title>Four new species of Chryseobacterium from the rhizosphere of coastal sand dune plants, Chryseobacterium elymi sp. nov., Chryseobacterium hagamense sp. nov., Chryseobacterium lathyri sp. nov. and Chryseobacterium rhizosphaerae sp. nov.</title>
        <authorList>
            <person name="Cho S.H."/>
            <person name="Lee K.S."/>
            <person name="Shin D.S."/>
            <person name="Han J.H."/>
            <person name="Park K.S."/>
            <person name="Lee C.H."/>
            <person name="Park K.H."/>
            <person name="Kim S.B."/>
        </authorList>
    </citation>
    <scope>NUCLEOTIDE SEQUENCE [LARGE SCALE GENOMIC DNA]</scope>
    <source>
        <strain evidence="2 3">KCTC 22548</strain>
    </source>
</reference>
<evidence type="ECO:0000313" key="2">
    <source>
        <dbReference type="EMBL" id="REC75067.1"/>
    </source>
</evidence>
<organism evidence="2 3">
    <name type="scientific">Chryseobacterium rhizosphaerae</name>
    <dbReference type="NCBI Taxonomy" id="395937"/>
    <lineage>
        <taxon>Bacteria</taxon>
        <taxon>Pseudomonadati</taxon>
        <taxon>Bacteroidota</taxon>
        <taxon>Flavobacteriia</taxon>
        <taxon>Flavobacteriales</taxon>
        <taxon>Weeksellaceae</taxon>
        <taxon>Chryseobacterium group</taxon>
        <taxon>Chryseobacterium</taxon>
    </lineage>
</organism>
<keyword evidence="1" id="KW-0472">Membrane</keyword>
<dbReference type="Proteomes" id="UP000256491">
    <property type="component" value="Unassembled WGS sequence"/>
</dbReference>